<evidence type="ECO:0000313" key="3">
    <source>
        <dbReference type="Proteomes" id="UP000433652"/>
    </source>
</evidence>
<evidence type="ECO:0000313" key="2">
    <source>
        <dbReference type="EMBL" id="MXO58743.1"/>
    </source>
</evidence>
<feature type="chain" id="PRO_5026314163" description="Secreted protein" evidence="1">
    <location>
        <begin position="26"/>
        <end position="134"/>
    </location>
</feature>
<proteinExistence type="predicted"/>
<keyword evidence="3" id="KW-1185">Reference proteome</keyword>
<comment type="caution">
    <text evidence="2">The sequence shown here is derived from an EMBL/GenBank/DDBJ whole genome shotgun (WGS) entry which is preliminary data.</text>
</comment>
<keyword evidence="1" id="KW-0732">Signal</keyword>
<protein>
    <recommendedName>
        <fullName evidence="4">Secreted protein</fullName>
    </recommendedName>
</protein>
<organism evidence="2 3">
    <name type="scientific">Croceibacterium salegens</name>
    <dbReference type="NCBI Taxonomy" id="1737568"/>
    <lineage>
        <taxon>Bacteria</taxon>
        <taxon>Pseudomonadati</taxon>
        <taxon>Pseudomonadota</taxon>
        <taxon>Alphaproteobacteria</taxon>
        <taxon>Sphingomonadales</taxon>
        <taxon>Erythrobacteraceae</taxon>
        <taxon>Croceibacterium</taxon>
    </lineage>
</organism>
<dbReference type="AlphaFoldDB" id="A0A6I4SS89"/>
<dbReference type="Proteomes" id="UP000433652">
    <property type="component" value="Unassembled WGS sequence"/>
</dbReference>
<name>A0A6I4SS89_9SPHN</name>
<reference evidence="2 3" key="1">
    <citation type="submission" date="2019-12" db="EMBL/GenBank/DDBJ databases">
        <title>Genomic-based taxomic classification of the family Erythrobacteraceae.</title>
        <authorList>
            <person name="Xu L."/>
        </authorList>
    </citation>
    <scope>NUCLEOTIDE SEQUENCE [LARGE SCALE GENOMIC DNA]</scope>
    <source>
        <strain evidence="2 3">MCCC 1K01500</strain>
    </source>
</reference>
<dbReference type="EMBL" id="WTYM01000030">
    <property type="protein sequence ID" value="MXO58743.1"/>
    <property type="molecule type" value="Genomic_DNA"/>
</dbReference>
<evidence type="ECO:0008006" key="4">
    <source>
        <dbReference type="Google" id="ProtNLM"/>
    </source>
</evidence>
<dbReference type="RefSeq" id="WP_159792511.1">
    <property type="nucleotide sequence ID" value="NZ_WTYM01000030.1"/>
</dbReference>
<feature type="signal peptide" evidence="1">
    <location>
        <begin position="1"/>
        <end position="25"/>
    </location>
</feature>
<evidence type="ECO:0000256" key="1">
    <source>
        <dbReference type="SAM" id="SignalP"/>
    </source>
</evidence>
<gene>
    <name evidence="2" type="ORF">GRI89_04205</name>
</gene>
<accession>A0A6I4SS89</accession>
<sequence length="134" mass="14726">MPKTRTVLISATLLAILAVSGSAAARQDIVDARGWPTYDAVKQDGCTAQVRGNGKIYRVQGQGFAPGAAVYVHLVNDGIKPLDYRDTADLSGNWSRYYVPFLWHHQGETVQVNVTSGECSLDLTFDWQRQDPNS</sequence>